<evidence type="ECO:0000256" key="3">
    <source>
        <dbReference type="SAM" id="MobiDB-lite"/>
    </source>
</evidence>
<dbReference type="AlphaFoldDB" id="A0A9P5RU10"/>
<feature type="transmembrane region" description="Helical" evidence="4">
    <location>
        <begin position="363"/>
        <end position="386"/>
    </location>
</feature>
<dbReference type="OrthoDB" id="432528at2759"/>
<evidence type="ECO:0000313" key="7">
    <source>
        <dbReference type="Proteomes" id="UP000748756"/>
    </source>
</evidence>
<keyword evidence="5" id="KW-0732">Signal</keyword>
<proteinExistence type="predicted"/>
<keyword evidence="4" id="KW-0472">Membrane</keyword>
<evidence type="ECO:0008006" key="8">
    <source>
        <dbReference type="Google" id="ProtNLM"/>
    </source>
</evidence>
<evidence type="ECO:0000256" key="2">
    <source>
        <dbReference type="ARBA" id="ARBA00022737"/>
    </source>
</evidence>
<evidence type="ECO:0000256" key="1">
    <source>
        <dbReference type="ARBA" id="ARBA00022441"/>
    </source>
</evidence>
<keyword evidence="1" id="KW-0880">Kelch repeat</keyword>
<comment type="caution">
    <text evidence="6">The sequence shown here is derived from an EMBL/GenBank/DDBJ whole genome shotgun (WGS) entry which is preliminary data.</text>
</comment>
<feature type="region of interest" description="Disordered" evidence="3">
    <location>
        <begin position="394"/>
        <end position="419"/>
    </location>
</feature>
<accession>A0A9P5RU10</accession>
<evidence type="ECO:0000313" key="6">
    <source>
        <dbReference type="EMBL" id="KAF9147868.1"/>
    </source>
</evidence>
<feature type="chain" id="PRO_5040171122" description="Galactose oxidase" evidence="5">
    <location>
        <begin position="32"/>
        <end position="559"/>
    </location>
</feature>
<gene>
    <name evidence="6" type="ORF">BG015_010429</name>
</gene>
<evidence type="ECO:0000256" key="5">
    <source>
        <dbReference type="SAM" id="SignalP"/>
    </source>
</evidence>
<keyword evidence="2" id="KW-0677">Repeat</keyword>
<dbReference type="PANTHER" id="PTHR46093">
    <property type="entry name" value="ACYL-COA-BINDING DOMAIN-CONTAINING PROTEIN 5"/>
    <property type="match status" value="1"/>
</dbReference>
<sequence length="559" mass="62070">MGRTTTTITTLIPLTLLLLFTSLLLSTPSLAWSPNAYCCAAYATYDEKFFYVEGGGADFAKPLPQFFSLDLTISGWKTSDPPYVPLPVGNGLTVAPSASYHSMTVSSDGRRLTLWAQQSRAIFTYDVPSSSWLAALPLPEVTSIYRKEVLQSVTDPSTGIIYFPSGASNGSSMFVYNPVTNYPTYQTMPTLPIINGTVSGYSFQWCAHRKSMLLYGGGDADPDRFNKPANHSNPYLIEYSPLTKNWTRLTTSGPSPGPVMFHCMGSAYGGKKMVVFGGEFYLRGPRGSIFILDVPTMTWTQGPNIDNPLNRSSAACTVAGDNFVVWGGKNSSSMLDSTVIFNIKDNVWTDTFVLPGKNTGATVGGAIIGGAAAALALLVLIGLFIYRRRRKQKEEKVQTKSDEHATPNSKGLLPPDERNPQAITFESLKYSREPRHPEYIVPQVPNDLFYIQPERASNDNNPQFDPRLRYQGIPPSEQPRDPQFRMGAPQEDTLVQHGRPQNYLVDPRMVIVSPQAATQAHMIQSQQQHQYQHQPLSLAAQQQHYLDELERLRKEYQRL</sequence>
<dbReference type="Proteomes" id="UP000748756">
    <property type="component" value="Unassembled WGS sequence"/>
</dbReference>
<keyword evidence="7" id="KW-1185">Reference proteome</keyword>
<dbReference type="SUPFAM" id="SSF50965">
    <property type="entry name" value="Galactose oxidase, central domain"/>
    <property type="match status" value="1"/>
</dbReference>
<dbReference type="PANTHER" id="PTHR46093:SF3">
    <property type="entry name" value="ACYL-COA-BINDING DOMAIN-CONTAINING PROTEIN 4"/>
    <property type="match status" value="1"/>
</dbReference>
<protein>
    <recommendedName>
        <fullName evidence="8">Galactose oxidase</fullName>
    </recommendedName>
</protein>
<keyword evidence="4" id="KW-0812">Transmembrane</keyword>
<dbReference type="InterPro" id="IPR015915">
    <property type="entry name" value="Kelch-typ_b-propeller"/>
</dbReference>
<dbReference type="Pfam" id="PF24681">
    <property type="entry name" value="Kelch_KLHDC2_KLHL20_DRC7"/>
    <property type="match status" value="1"/>
</dbReference>
<name>A0A9P5RU10_9FUNG</name>
<organism evidence="6 7">
    <name type="scientific">Linnemannia schmuckeri</name>
    <dbReference type="NCBI Taxonomy" id="64567"/>
    <lineage>
        <taxon>Eukaryota</taxon>
        <taxon>Fungi</taxon>
        <taxon>Fungi incertae sedis</taxon>
        <taxon>Mucoromycota</taxon>
        <taxon>Mortierellomycotina</taxon>
        <taxon>Mortierellomycetes</taxon>
        <taxon>Mortierellales</taxon>
        <taxon>Mortierellaceae</taxon>
        <taxon>Linnemannia</taxon>
    </lineage>
</organism>
<dbReference type="Gene3D" id="2.120.10.80">
    <property type="entry name" value="Kelch-type beta propeller"/>
    <property type="match status" value="1"/>
</dbReference>
<evidence type="ECO:0000256" key="4">
    <source>
        <dbReference type="SAM" id="Phobius"/>
    </source>
</evidence>
<reference evidence="6" key="1">
    <citation type="journal article" date="2020" name="Fungal Divers.">
        <title>Resolving the Mortierellaceae phylogeny through synthesis of multi-gene phylogenetics and phylogenomics.</title>
        <authorList>
            <person name="Vandepol N."/>
            <person name="Liber J."/>
            <person name="Desiro A."/>
            <person name="Na H."/>
            <person name="Kennedy M."/>
            <person name="Barry K."/>
            <person name="Grigoriev I.V."/>
            <person name="Miller A.N."/>
            <person name="O'Donnell K."/>
            <person name="Stajich J.E."/>
            <person name="Bonito G."/>
        </authorList>
    </citation>
    <scope>NUCLEOTIDE SEQUENCE</scope>
    <source>
        <strain evidence="6">NRRL 6426</strain>
    </source>
</reference>
<dbReference type="SUPFAM" id="SSF117281">
    <property type="entry name" value="Kelch motif"/>
    <property type="match status" value="1"/>
</dbReference>
<keyword evidence="4" id="KW-1133">Transmembrane helix</keyword>
<feature type="compositionally biased region" description="Basic and acidic residues" evidence="3">
    <location>
        <begin position="394"/>
        <end position="405"/>
    </location>
</feature>
<dbReference type="EMBL" id="JAAAUQ010000743">
    <property type="protein sequence ID" value="KAF9147868.1"/>
    <property type="molecule type" value="Genomic_DNA"/>
</dbReference>
<feature type="signal peptide" evidence="5">
    <location>
        <begin position="1"/>
        <end position="31"/>
    </location>
</feature>
<dbReference type="InterPro" id="IPR011043">
    <property type="entry name" value="Gal_Oxase/kelch_b-propeller"/>
</dbReference>